<dbReference type="STRING" id="67331.SAMN04490357_0441"/>
<evidence type="ECO:0000313" key="2">
    <source>
        <dbReference type="Proteomes" id="UP000182375"/>
    </source>
</evidence>
<dbReference type="AlphaFoldDB" id="A0A1H4MCG6"/>
<proteinExistence type="predicted"/>
<evidence type="ECO:0008006" key="3">
    <source>
        <dbReference type="Google" id="ProtNLM"/>
    </source>
</evidence>
<name>A0A1H4MCG6_9ACTN</name>
<reference evidence="1 2" key="1">
    <citation type="submission" date="2016-10" db="EMBL/GenBank/DDBJ databases">
        <authorList>
            <person name="de Groot N.N."/>
        </authorList>
    </citation>
    <scope>NUCLEOTIDE SEQUENCE [LARGE SCALE GENOMIC DNA]</scope>
    <source>
        <strain evidence="1 2">DSM 40306</strain>
    </source>
</reference>
<protein>
    <recommendedName>
        <fullName evidence="3">N-acetyltransferase</fullName>
    </recommendedName>
</protein>
<organism evidence="1 2">
    <name type="scientific">Streptomyces misionensis</name>
    <dbReference type="NCBI Taxonomy" id="67331"/>
    <lineage>
        <taxon>Bacteria</taxon>
        <taxon>Bacillati</taxon>
        <taxon>Actinomycetota</taxon>
        <taxon>Actinomycetes</taxon>
        <taxon>Kitasatosporales</taxon>
        <taxon>Streptomycetaceae</taxon>
        <taxon>Streptomyces</taxon>
    </lineage>
</organism>
<dbReference type="GeneID" id="95509719"/>
<evidence type="ECO:0000313" key="1">
    <source>
        <dbReference type="EMBL" id="SEB80709.1"/>
    </source>
</evidence>
<dbReference type="InterPro" id="IPR016181">
    <property type="entry name" value="Acyl_CoA_acyltransferase"/>
</dbReference>
<dbReference type="Gene3D" id="3.40.630.30">
    <property type="match status" value="1"/>
</dbReference>
<dbReference type="EMBL" id="FNTD01000004">
    <property type="protein sequence ID" value="SEB80709.1"/>
    <property type="molecule type" value="Genomic_DNA"/>
</dbReference>
<dbReference type="SUPFAM" id="SSF55729">
    <property type="entry name" value="Acyl-CoA N-acyltransferases (Nat)"/>
    <property type="match status" value="1"/>
</dbReference>
<accession>A0A1H4MCG6</accession>
<dbReference type="RefSeq" id="WP_074990228.1">
    <property type="nucleotide sequence ID" value="NZ_FNTD01000004.1"/>
</dbReference>
<dbReference type="Proteomes" id="UP000182375">
    <property type="component" value="Unassembled WGS sequence"/>
</dbReference>
<sequence length="252" mass="28220">MDSIVITPLVERPSLISRIYEITETWPAFIPHDPVAEALLSRVAEDFPHYCVVATDGDRVVARGLSVPFDKDLDGREDMPDKGWDQVLVWAFRDQRHGHSPTTVSALEITVDTAYLDRGLSYRMLAALRDAVGRQGHNVLLAPVRPTAKHREPRVTMADYVRRRRDDGLPTDPWLRVHVRAGGSIQKIAPASMTISGSLSQWRQWTGLPFVSDGEIDVPGALVPVHCDTAHDRAVYVEPNVWVRHKVETPVT</sequence>
<gene>
    <name evidence="1" type="ORF">SAMN04490357_0441</name>
</gene>